<dbReference type="Proteomes" id="UP000681722">
    <property type="component" value="Unassembled WGS sequence"/>
</dbReference>
<gene>
    <name evidence="1" type="ORF">SRO942_LOCUS35491</name>
</gene>
<proteinExistence type="predicted"/>
<accession>A0A8S2U5M4</accession>
<name>A0A8S2U5M4_9BILA</name>
<organism evidence="1 2">
    <name type="scientific">Didymodactylos carnosus</name>
    <dbReference type="NCBI Taxonomy" id="1234261"/>
    <lineage>
        <taxon>Eukaryota</taxon>
        <taxon>Metazoa</taxon>
        <taxon>Spiralia</taxon>
        <taxon>Gnathifera</taxon>
        <taxon>Rotifera</taxon>
        <taxon>Eurotatoria</taxon>
        <taxon>Bdelloidea</taxon>
        <taxon>Philodinida</taxon>
        <taxon>Philodinidae</taxon>
        <taxon>Didymodactylos</taxon>
    </lineage>
</organism>
<evidence type="ECO:0000313" key="2">
    <source>
        <dbReference type="Proteomes" id="UP000681722"/>
    </source>
</evidence>
<feature type="non-terminal residue" evidence="1">
    <location>
        <position position="1"/>
    </location>
</feature>
<dbReference type="AlphaFoldDB" id="A0A8S2U5M4"/>
<dbReference type="EMBL" id="CAJOBC010085002">
    <property type="protein sequence ID" value="CAF4325335.1"/>
    <property type="molecule type" value="Genomic_DNA"/>
</dbReference>
<evidence type="ECO:0000313" key="1">
    <source>
        <dbReference type="EMBL" id="CAF4325335.1"/>
    </source>
</evidence>
<comment type="caution">
    <text evidence="1">The sequence shown here is derived from an EMBL/GenBank/DDBJ whole genome shotgun (WGS) entry which is preliminary data.</text>
</comment>
<protein>
    <submittedName>
        <fullName evidence="1">Uncharacterized protein</fullName>
    </submittedName>
</protein>
<dbReference type="OrthoDB" id="10069729at2759"/>
<reference evidence="1" key="1">
    <citation type="submission" date="2021-02" db="EMBL/GenBank/DDBJ databases">
        <authorList>
            <person name="Nowell W R."/>
        </authorList>
    </citation>
    <scope>NUCLEOTIDE SEQUENCE</scope>
</reference>
<sequence length="296" mass="34419">KRLLQKSIEQQANDACAVVFAVYIKHYRRITLAKYELSQTVDRRPHNKLLAIYENANHVQTLFATTKAQGGDCNELYKQTKINTRFLLLSVKESNFISMIKEDFPQSAASTQLVSTCIRLKKLMLAKKQAVERKLVNESVLNRAIDAYVYGDFYKITTSISSEEKKLESDEIVQCMSRQYERAMIRLITYGFIHTFIQNVLNIKDKNRSMLILAVYLPHLRNTNMEWSYLENIQASNGELKKEIGNSYYSIIKIVLSCLLRSATFDQKMLVQNMFNLLNLSYESIDICHLYHHQFV</sequence>